<evidence type="ECO:0000313" key="2">
    <source>
        <dbReference type="Proteomes" id="UP001153334"/>
    </source>
</evidence>
<reference evidence="1" key="1">
    <citation type="submission" date="2022-11" db="EMBL/GenBank/DDBJ databases">
        <title>Genome Sequence of Nemania bipapillata.</title>
        <authorList>
            <person name="Buettner E."/>
        </authorList>
    </citation>
    <scope>NUCLEOTIDE SEQUENCE</scope>
    <source>
        <strain evidence="1">CP14</strain>
    </source>
</reference>
<dbReference type="Proteomes" id="UP001153334">
    <property type="component" value="Unassembled WGS sequence"/>
</dbReference>
<accession>A0ACC2IPE6</accession>
<organism evidence="1 2">
    <name type="scientific">Nemania bipapillata</name>
    <dbReference type="NCBI Taxonomy" id="110536"/>
    <lineage>
        <taxon>Eukaryota</taxon>
        <taxon>Fungi</taxon>
        <taxon>Dikarya</taxon>
        <taxon>Ascomycota</taxon>
        <taxon>Pezizomycotina</taxon>
        <taxon>Sordariomycetes</taxon>
        <taxon>Xylariomycetidae</taxon>
        <taxon>Xylariales</taxon>
        <taxon>Xylariaceae</taxon>
        <taxon>Nemania</taxon>
    </lineage>
</organism>
<dbReference type="EMBL" id="JAPESX010001146">
    <property type="protein sequence ID" value="KAJ8116952.1"/>
    <property type="molecule type" value="Genomic_DNA"/>
</dbReference>
<protein>
    <submittedName>
        <fullName evidence="1">Uncharacterized protein</fullName>
    </submittedName>
</protein>
<sequence>MAAPGSSDGANDISQSAEPASGLANEGGREVDLAMSEGSDPTTAEDKMAEDIRARDELDKEHADLKAQIKQLTIKLQEVEKQRHSLPSEKGREEIQDEGEEVELMRRMGELEEQKSTTSSGRNSRCSIRELMLDRPSEQSELREFKSIQVTKDGLLNPSPPLMSPIKLPVKLEGPRDKDLEINLIPKLNRIGWSDFWSIAHPTDKVDRFAIDVLVGPVQVAIDDLGFRRQRKLKTTATTTDDATNHRKPTGKTLVQGQAQLPERIRINSQAITKVLTKIHGGELPTVLNREISPGPFVMMQPFRTLTLYRHEIKEWKIRLEAKFGKVTEKASESGNDESTAQDNGDNDDMLDAGEVSKSESKNQGQPVSIYEEDDEIDNDSDLNQRSALDELNCLIEFIGELEDRLAYLVSSECQRVTFNDIWHVFKPGDLVLSKDEKQAYRVINVFFPEHKMVAPSMRDIWMFDAKAKLKNSPIIIQCVYIDFDGEQIGPCLQTFSIYRFEGEKNIRSLDVIPFRLAKKADLEKTLIERGSRFIEVCDNQRRGVPMHYSGLTLETQEEVDSQVVIDFEEAFAAQDGGGNTVKPSVWTKEKIIVDFIYREMDEEDKQTSSVKWKPTLKRIGLPDEGEEDANSDFQPPSSGDRSECIRECCSDEIVLDDTYVEQNHFKEFLHGQLQRQGMSSERVSSLATTPRSLGEATEAKLDLTYLGPTKGESTFDLLVLPPGHREMVESLVTQHFLDKESSSDETSEVDIVRGKECVATYFNKPLFQITCGDLGSTADIVESRLETNFALASRWGCILLIDEADVFLEARQTENFDRNSLVAVFLRALEYYTGILFLTTNRVGTFDEAFTSRVHISLYYPPLSQASTLEVFKVNLTRMKERFQKKKERGEAELELNERSIDEFILRYWRQHKDARWNGRQIRNACQTALALAEFEAHKVANPGVSGGRRVMEVAAKANKMINVQLSAKHFINVAKAYLAFMRTTAYAKTSTA</sequence>
<name>A0ACC2IPE6_9PEZI</name>
<comment type="caution">
    <text evidence="1">The sequence shown here is derived from an EMBL/GenBank/DDBJ whole genome shotgun (WGS) entry which is preliminary data.</text>
</comment>
<gene>
    <name evidence="1" type="ORF">ONZ43_g4320</name>
</gene>
<proteinExistence type="predicted"/>
<evidence type="ECO:0000313" key="1">
    <source>
        <dbReference type="EMBL" id="KAJ8116952.1"/>
    </source>
</evidence>
<keyword evidence="2" id="KW-1185">Reference proteome</keyword>